<evidence type="ECO:0000313" key="3">
    <source>
        <dbReference type="EMBL" id="KAJ9136437.1"/>
    </source>
</evidence>
<accession>A0AA38R683</accession>
<dbReference type="PANTHER" id="PTHR34144">
    <property type="entry name" value="CHROMOSOME 8, WHOLE GENOME SHOTGUN SEQUENCE"/>
    <property type="match status" value="1"/>
</dbReference>
<comment type="caution">
    <text evidence="3">The sequence shown here is derived from an EMBL/GenBank/DDBJ whole genome shotgun (WGS) entry which is preliminary data.</text>
</comment>
<gene>
    <name evidence="3" type="ORF">NKR23_g9865</name>
</gene>
<keyword evidence="4" id="KW-1185">Reference proteome</keyword>
<dbReference type="AlphaFoldDB" id="A0AA38R683"/>
<keyword evidence="2" id="KW-0812">Transmembrane</keyword>
<reference evidence="3" key="1">
    <citation type="submission" date="2022-07" db="EMBL/GenBank/DDBJ databases">
        <title>Fungi with potential for degradation of polypropylene.</title>
        <authorList>
            <person name="Gostincar C."/>
        </authorList>
    </citation>
    <scope>NUCLEOTIDE SEQUENCE</scope>
    <source>
        <strain evidence="3">EXF-13308</strain>
    </source>
</reference>
<evidence type="ECO:0000313" key="4">
    <source>
        <dbReference type="Proteomes" id="UP001174694"/>
    </source>
</evidence>
<dbReference type="Pfam" id="PF11735">
    <property type="entry name" value="CAP59_mtransfer"/>
    <property type="match status" value="1"/>
</dbReference>
<dbReference type="Proteomes" id="UP001174694">
    <property type="component" value="Unassembled WGS sequence"/>
</dbReference>
<organism evidence="3 4">
    <name type="scientific">Pleurostoma richardsiae</name>
    <dbReference type="NCBI Taxonomy" id="41990"/>
    <lineage>
        <taxon>Eukaryota</taxon>
        <taxon>Fungi</taxon>
        <taxon>Dikarya</taxon>
        <taxon>Ascomycota</taxon>
        <taxon>Pezizomycotina</taxon>
        <taxon>Sordariomycetes</taxon>
        <taxon>Sordariomycetidae</taxon>
        <taxon>Calosphaeriales</taxon>
        <taxon>Pleurostomataceae</taxon>
        <taxon>Pleurostoma</taxon>
    </lineage>
</organism>
<keyword evidence="2" id="KW-1133">Transmembrane helix</keyword>
<dbReference type="PANTHER" id="PTHR34144:SF5">
    <property type="entry name" value="ALPHA-1,3-MANNOSYLTRANSFERASE CMT1"/>
    <property type="match status" value="1"/>
</dbReference>
<sequence length="514" mass="56965">MHKRKMLAYGQTAIIFLLLIYIFAISHHGDSSAGGAISQFAGPWLGGGQRAQTEAGWPQDSDSKDDALATPVSPSHVSHATPVPWETNEVNEVNEDKGNEEDNGDGTKSDEEGEKKESKEEKEPPKLSAEDRLSKAQTYIRSIMNPDDDSVSRMYCPPINSSRYSHLKVSRWALQYKYFIALDLRECVDLLPRLLGSIIEAIRFLGPHHTVLSIVEGNSADGTAEVLQILRGELAALGTPFFLQASDLNPKDGDRIGKLAQLRQLAVDPLSNSRNGTARALGLPGHDLNFDDGATALFINDVAICAEDILELLHQRVEQGADMTCAMDWAWDVKGPGDQPAFYDVWVSRGINGDLFFDIPADTGSWDHAWTLFPTDPRTRQRLDAHRPFQAFACWNGAVSFAARPLLDGKVKFRGAAEGECFQGEVELFCKDMWWEGYGRVAVVPSVNLEYVDEKARHIKERKGYAANWTAVELDPANKVPLAIDWAGPPDKVKCMPTFDRQSWVAWNESLPLS</sequence>
<proteinExistence type="predicted"/>
<feature type="transmembrane region" description="Helical" evidence="2">
    <location>
        <begin position="7"/>
        <end position="24"/>
    </location>
</feature>
<dbReference type="EMBL" id="JANBVO010000040">
    <property type="protein sequence ID" value="KAJ9136437.1"/>
    <property type="molecule type" value="Genomic_DNA"/>
</dbReference>
<evidence type="ECO:0000256" key="2">
    <source>
        <dbReference type="SAM" id="Phobius"/>
    </source>
</evidence>
<keyword evidence="2" id="KW-0472">Membrane</keyword>
<name>A0AA38R683_9PEZI</name>
<protein>
    <submittedName>
        <fullName evidence="3">Alpha-1,3-mannosyltransferase CMT1</fullName>
    </submittedName>
</protein>
<feature type="region of interest" description="Disordered" evidence="1">
    <location>
        <begin position="47"/>
        <end position="132"/>
    </location>
</feature>
<dbReference type="InterPro" id="IPR021047">
    <property type="entry name" value="Mannosyltransferase_CMT1"/>
</dbReference>
<evidence type="ECO:0000256" key="1">
    <source>
        <dbReference type="SAM" id="MobiDB-lite"/>
    </source>
</evidence>
<feature type="compositionally biased region" description="Basic and acidic residues" evidence="1">
    <location>
        <begin position="105"/>
        <end position="132"/>
    </location>
</feature>